<sequence>MKIAKVINNNVISVIENGRELVIMGRGIAFQKRPGDDVDEEKIEKIFKLESKDMISKFKELLYEVPPEYVHVTEEIIQSAKEQLDKKLNDIIYISLTDHIHFAIERHRQGIQIVNPLLWEIKRIYKPEFQIGQQALRIIRDRLGIELPEDEAGFITMHIVNAELNEQMGDIVTMTKIIQDILTIVKYHFKIELDEESLNYFRFLTHLKFFAQRLLGNTLLNHEEHDLYQLVKQKYREAYECTKKINDYIQKTHARTLTAEEELYLTIHIDRVIRRH</sequence>
<evidence type="ECO:0000256" key="6">
    <source>
        <dbReference type="ARBA" id="ARBA00038510"/>
    </source>
</evidence>
<comment type="similarity">
    <text evidence="6">Belongs to the transcriptional antiterminator BglG family.</text>
</comment>
<accession>A0A1Q5T948</accession>
<protein>
    <submittedName>
        <fullName evidence="8">Beta-glucoside bgl operon antiterminator, BglG family</fullName>
    </submittedName>
</protein>
<dbReference type="SUPFAM" id="SSF63520">
    <property type="entry name" value="PTS-regulatory domain, PRD"/>
    <property type="match status" value="2"/>
</dbReference>
<organism evidence="8 9">
    <name type="scientific">Geobacillus proteiniphilus</name>
    <dbReference type="NCBI Taxonomy" id="860353"/>
    <lineage>
        <taxon>Bacteria</taxon>
        <taxon>Bacillati</taxon>
        <taxon>Bacillota</taxon>
        <taxon>Bacilli</taxon>
        <taxon>Bacillales</taxon>
        <taxon>Anoxybacillaceae</taxon>
        <taxon>Geobacillus</taxon>
    </lineage>
</organism>
<keyword evidence="3" id="KW-0805">Transcription regulation</keyword>
<evidence type="ECO:0000313" key="9">
    <source>
        <dbReference type="Proteomes" id="UP000186030"/>
    </source>
</evidence>
<dbReference type="Pfam" id="PF03123">
    <property type="entry name" value="CAT_RBD"/>
    <property type="match status" value="1"/>
</dbReference>
<evidence type="ECO:0000259" key="7">
    <source>
        <dbReference type="PROSITE" id="PS51372"/>
    </source>
</evidence>
<evidence type="ECO:0000256" key="5">
    <source>
        <dbReference type="ARBA" id="ARBA00023163"/>
    </source>
</evidence>
<dbReference type="InterPro" id="IPR036634">
    <property type="entry name" value="PRD_sf"/>
</dbReference>
<dbReference type="GO" id="GO:0045893">
    <property type="term" value="P:positive regulation of DNA-templated transcription"/>
    <property type="evidence" value="ECO:0007669"/>
    <property type="project" value="InterPro"/>
</dbReference>
<comment type="caution">
    <text evidence="8">The sequence shown here is derived from an EMBL/GenBank/DDBJ whole genome shotgun (WGS) entry which is preliminary data.</text>
</comment>
<dbReference type="InterPro" id="IPR001550">
    <property type="entry name" value="Transcrpt_antitermin_CS"/>
</dbReference>
<dbReference type="EMBL" id="MQMG01000002">
    <property type="protein sequence ID" value="OKO96746.1"/>
    <property type="molecule type" value="Genomic_DNA"/>
</dbReference>
<dbReference type="InterPro" id="IPR011608">
    <property type="entry name" value="PRD"/>
</dbReference>
<evidence type="ECO:0000256" key="4">
    <source>
        <dbReference type="ARBA" id="ARBA00023159"/>
    </source>
</evidence>
<dbReference type="NCBIfam" id="NF046042">
    <property type="entry name" value="LicT"/>
    <property type="match status" value="1"/>
</dbReference>
<keyword evidence="5" id="KW-0804">Transcription</keyword>
<dbReference type="InterPro" id="IPR050661">
    <property type="entry name" value="BglG_antiterminators"/>
</dbReference>
<dbReference type="InterPro" id="IPR004341">
    <property type="entry name" value="CAT_RNA-bd_dom"/>
</dbReference>
<evidence type="ECO:0000256" key="3">
    <source>
        <dbReference type="ARBA" id="ARBA00023015"/>
    </source>
</evidence>
<proteinExistence type="inferred from homology"/>
<reference evidence="9" key="2">
    <citation type="submission" date="2017-01" db="EMBL/GenBank/DDBJ databases">
        <title>Genome sequencing and annotation of Geobacillus sp. 1017, a Hydrocarbon-Oxidizing Thermophilic Bacterium Isolated from a Heavy Oil Reservoir (China).</title>
        <authorList>
            <person name="Kadnikov V.V."/>
            <person name="Mardanov A.V."/>
            <person name="Poltaraus A.B."/>
            <person name="Sokolova D.S."/>
            <person name="Semenova E.M."/>
            <person name="Ravin N.V."/>
            <person name="Tourova T.P."/>
            <person name="Nazina T.N."/>
        </authorList>
    </citation>
    <scope>NUCLEOTIDE SEQUENCE [LARGE SCALE GENOMIC DNA]</scope>
    <source>
        <strain evidence="9">1017</strain>
    </source>
</reference>
<dbReference type="RefSeq" id="WP_013524838.1">
    <property type="nucleotide sequence ID" value="NZ_MQMG01000002.1"/>
</dbReference>
<evidence type="ECO:0000256" key="2">
    <source>
        <dbReference type="ARBA" id="ARBA00022884"/>
    </source>
</evidence>
<keyword evidence="1" id="KW-0677">Repeat</keyword>
<dbReference type="InterPro" id="IPR036650">
    <property type="entry name" value="CAT_RNA-bd_dom_sf"/>
</dbReference>
<dbReference type="PANTHER" id="PTHR30185">
    <property type="entry name" value="CRYPTIC BETA-GLUCOSIDE BGL OPERON ANTITERMINATOR"/>
    <property type="match status" value="1"/>
</dbReference>
<dbReference type="Gene3D" id="1.10.1790.10">
    <property type="entry name" value="PRD domain"/>
    <property type="match status" value="2"/>
</dbReference>
<evidence type="ECO:0000313" key="8">
    <source>
        <dbReference type="EMBL" id="OKO96746.1"/>
    </source>
</evidence>
<evidence type="ECO:0000256" key="1">
    <source>
        <dbReference type="ARBA" id="ARBA00022737"/>
    </source>
</evidence>
<dbReference type="GO" id="GO:0003723">
    <property type="term" value="F:RNA binding"/>
    <property type="evidence" value="ECO:0007669"/>
    <property type="project" value="UniProtKB-KW"/>
</dbReference>
<dbReference type="Pfam" id="PF00874">
    <property type="entry name" value="PRD"/>
    <property type="match status" value="2"/>
</dbReference>
<name>A0A1Q5T948_9BACL</name>
<feature type="domain" description="PRD" evidence="7">
    <location>
        <begin position="64"/>
        <end position="169"/>
    </location>
</feature>
<dbReference type="PANTHER" id="PTHR30185:SF15">
    <property type="entry name" value="CRYPTIC BETA-GLUCOSIDE BGL OPERON ANTITERMINATOR"/>
    <property type="match status" value="1"/>
</dbReference>
<keyword evidence="4" id="KW-0010">Activator</keyword>
<reference evidence="8 9" key="1">
    <citation type="submission" date="2016-11" db="EMBL/GenBank/DDBJ databases">
        <authorList>
            <person name="Kadnikov V."/>
            <person name="Nazina T."/>
        </authorList>
    </citation>
    <scope>NUCLEOTIDE SEQUENCE [LARGE SCALE GENOMIC DNA]</scope>
    <source>
        <strain evidence="8 9">1017</strain>
    </source>
</reference>
<feature type="domain" description="PRD" evidence="7">
    <location>
        <begin position="170"/>
        <end position="276"/>
    </location>
</feature>
<dbReference type="Gene3D" id="2.30.24.10">
    <property type="entry name" value="CAT RNA-binding domain"/>
    <property type="match status" value="1"/>
</dbReference>
<dbReference type="SUPFAM" id="SSF50151">
    <property type="entry name" value="SacY-like RNA-binding domain"/>
    <property type="match status" value="1"/>
</dbReference>
<dbReference type="PROSITE" id="PS00654">
    <property type="entry name" value="PRD_1"/>
    <property type="match status" value="1"/>
</dbReference>
<dbReference type="Proteomes" id="UP000186030">
    <property type="component" value="Unassembled WGS sequence"/>
</dbReference>
<keyword evidence="2" id="KW-0694">RNA-binding</keyword>
<gene>
    <name evidence="8" type="ORF">BRO54_0299</name>
</gene>
<dbReference type="AlphaFoldDB" id="A0A1Q5T948"/>
<dbReference type="SMART" id="SM01061">
    <property type="entry name" value="CAT_RBD"/>
    <property type="match status" value="1"/>
</dbReference>
<dbReference type="PROSITE" id="PS51372">
    <property type="entry name" value="PRD_2"/>
    <property type="match status" value="2"/>
</dbReference>